<sequence>MYRRPAQDDHQLVAVDEMACRAFMTSASPQENYQSVHQTLQVVAPWARMLFNKVNKVQPVS</sequence>
<protein>
    <submittedName>
        <fullName evidence="1">Uncharacterized protein</fullName>
    </submittedName>
</protein>
<reference evidence="1 2" key="1">
    <citation type="journal article" date="2018" name="Genome Biol. Evol.">
        <title>Partnering With a Pest: Genomes of Hemlock Woolly Adelgid Symbionts Reveal Atypical Nutritional Provisioning Patterns in Dual-Obligate Bacteria.</title>
        <authorList>
            <person name="Weglarz K.M."/>
            <person name="Havill N.P."/>
            <person name="Burke G.R."/>
            <person name="von Dohlen C.D."/>
        </authorList>
    </citation>
    <scope>NUCLEOTIDE SEQUENCE [LARGE SCALE GENOMIC DNA]</scope>
    <source>
        <strain evidence="1 2">HWA_ENA</strain>
    </source>
</reference>
<dbReference type="RefSeq" id="WP_129210629.1">
    <property type="nucleotide sequence ID" value="NZ_CP026512.1"/>
</dbReference>
<proteinExistence type="predicted"/>
<gene>
    <name evidence="1" type="ORF">C3B55_00193</name>
</gene>
<dbReference type="Proteomes" id="UP000288953">
    <property type="component" value="Chromosome"/>
</dbReference>
<keyword evidence="2" id="KW-1185">Reference proteome</keyword>
<evidence type="ECO:0000313" key="2">
    <source>
        <dbReference type="Proteomes" id="UP000288953"/>
    </source>
</evidence>
<dbReference type="EMBL" id="CP026512">
    <property type="protein sequence ID" value="QAX81557.1"/>
    <property type="molecule type" value="Genomic_DNA"/>
</dbReference>
<evidence type="ECO:0000313" key="1">
    <source>
        <dbReference type="EMBL" id="QAX81557.1"/>
    </source>
</evidence>
<name>A0ABX5R7D6_9PSED</name>
<organism evidence="1 2">
    <name type="scientific">Candidatus Pseudomonas adelgestsugas</name>
    <dbReference type="NCBI Taxonomy" id="1302376"/>
    <lineage>
        <taxon>Bacteria</taxon>
        <taxon>Pseudomonadati</taxon>
        <taxon>Pseudomonadota</taxon>
        <taxon>Gammaproteobacteria</taxon>
        <taxon>Pseudomonadales</taxon>
        <taxon>Pseudomonadaceae</taxon>
        <taxon>Pseudomonas</taxon>
    </lineage>
</organism>
<accession>A0ABX5R7D6</accession>